<protein>
    <submittedName>
        <fullName evidence="1">Uncharacterized protein</fullName>
    </submittedName>
</protein>
<dbReference type="AlphaFoldDB" id="A0AAE2CK32"/>
<evidence type="ECO:0000313" key="1">
    <source>
        <dbReference type="EMBL" id="KAK4424849.1"/>
    </source>
</evidence>
<sequence length="193" mass="19608">MPGVSSSDTCSSSRRLLRDSQIFGDFDNSIARPIGGGGMVMVVNQGGLAVSSPVGLRLSIGGGPSVLDQPTVMESLLFREASPLGPVGPTPSLAISALPVPEIVGLSKQAAASGSASVGHSAGPGPLLDGPFPLNPSARAPLLPPGDALNRTSSSCKDLGLPVAIDVSLKSIDKRRISLLSVLYLFLLLVMLT</sequence>
<proteinExistence type="predicted"/>
<keyword evidence="2" id="KW-1185">Reference proteome</keyword>
<name>A0AAE2CK32_9LAMI</name>
<reference evidence="1" key="1">
    <citation type="submission" date="2020-06" db="EMBL/GenBank/DDBJ databases">
        <authorList>
            <person name="Li T."/>
            <person name="Hu X."/>
            <person name="Zhang T."/>
            <person name="Song X."/>
            <person name="Zhang H."/>
            <person name="Dai N."/>
            <person name="Sheng W."/>
            <person name="Hou X."/>
            <person name="Wei L."/>
        </authorList>
    </citation>
    <scope>NUCLEOTIDE SEQUENCE</scope>
    <source>
        <strain evidence="1">3651</strain>
        <tissue evidence="1">Leaf</tissue>
    </source>
</reference>
<accession>A0AAE2CK32</accession>
<dbReference type="EMBL" id="JACGWO010000006">
    <property type="protein sequence ID" value="KAK4424849.1"/>
    <property type="molecule type" value="Genomic_DNA"/>
</dbReference>
<comment type="caution">
    <text evidence="1">The sequence shown here is derived from an EMBL/GenBank/DDBJ whole genome shotgun (WGS) entry which is preliminary data.</text>
</comment>
<dbReference type="Proteomes" id="UP001293254">
    <property type="component" value="Unassembled WGS sequence"/>
</dbReference>
<organism evidence="1 2">
    <name type="scientific">Sesamum alatum</name>
    <dbReference type="NCBI Taxonomy" id="300844"/>
    <lineage>
        <taxon>Eukaryota</taxon>
        <taxon>Viridiplantae</taxon>
        <taxon>Streptophyta</taxon>
        <taxon>Embryophyta</taxon>
        <taxon>Tracheophyta</taxon>
        <taxon>Spermatophyta</taxon>
        <taxon>Magnoliopsida</taxon>
        <taxon>eudicotyledons</taxon>
        <taxon>Gunneridae</taxon>
        <taxon>Pentapetalae</taxon>
        <taxon>asterids</taxon>
        <taxon>lamiids</taxon>
        <taxon>Lamiales</taxon>
        <taxon>Pedaliaceae</taxon>
        <taxon>Sesamum</taxon>
    </lineage>
</organism>
<gene>
    <name evidence="1" type="ORF">Salat_1678500</name>
</gene>
<reference evidence="1" key="2">
    <citation type="journal article" date="2024" name="Plant">
        <title>Genomic evolution and insights into agronomic trait innovations of Sesamum species.</title>
        <authorList>
            <person name="Miao H."/>
            <person name="Wang L."/>
            <person name="Qu L."/>
            <person name="Liu H."/>
            <person name="Sun Y."/>
            <person name="Le M."/>
            <person name="Wang Q."/>
            <person name="Wei S."/>
            <person name="Zheng Y."/>
            <person name="Lin W."/>
            <person name="Duan Y."/>
            <person name="Cao H."/>
            <person name="Xiong S."/>
            <person name="Wang X."/>
            <person name="Wei L."/>
            <person name="Li C."/>
            <person name="Ma Q."/>
            <person name="Ju M."/>
            <person name="Zhao R."/>
            <person name="Li G."/>
            <person name="Mu C."/>
            <person name="Tian Q."/>
            <person name="Mei H."/>
            <person name="Zhang T."/>
            <person name="Gao T."/>
            <person name="Zhang H."/>
        </authorList>
    </citation>
    <scope>NUCLEOTIDE SEQUENCE</scope>
    <source>
        <strain evidence="1">3651</strain>
    </source>
</reference>
<evidence type="ECO:0000313" key="2">
    <source>
        <dbReference type="Proteomes" id="UP001293254"/>
    </source>
</evidence>